<protein>
    <submittedName>
        <fullName evidence="2">Uncharacterized protein</fullName>
    </submittedName>
</protein>
<feature type="compositionally biased region" description="Pro residues" evidence="1">
    <location>
        <begin position="192"/>
        <end position="233"/>
    </location>
</feature>
<proteinExistence type="predicted"/>
<name>A0A2C8AMC1_9ACTN</name>
<dbReference type="AlphaFoldDB" id="A0A2C8AMC1"/>
<feature type="region of interest" description="Disordered" evidence="1">
    <location>
        <begin position="173"/>
        <end position="248"/>
    </location>
</feature>
<dbReference type="EMBL" id="LT618793">
    <property type="protein sequence ID" value="SCQ74429.1"/>
    <property type="molecule type" value="Genomic_DNA"/>
</dbReference>
<evidence type="ECO:0000313" key="3">
    <source>
        <dbReference type="EMBL" id="SCQ74429.1"/>
    </source>
</evidence>
<feature type="region of interest" description="Disordered" evidence="1">
    <location>
        <begin position="23"/>
        <end position="68"/>
    </location>
</feature>
<evidence type="ECO:0000256" key="1">
    <source>
        <dbReference type="SAM" id="MobiDB-lite"/>
    </source>
</evidence>
<dbReference type="EMBL" id="LT576035">
    <property type="protein sequence ID" value="SBN39694.1"/>
    <property type="molecule type" value="Genomic_DNA"/>
</dbReference>
<feature type="compositionally biased region" description="Low complexity" evidence="1">
    <location>
        <begin position="173"/>
        <end position="191"/>
    </location>
</feature>
<evidence type="ECO:0000313" key="4">
    <source>
        <dbReference type="Proteomes" id="UP000250080"/>
    </source>
</evidence>
<evidence type="ECO:0000313" key="2">
    <source>
        <dbReference type="EMBL" id="SBN39694.1"/>
    </source>
</evidence>
<reference evidence="2" key="1">
    <citation type="submission" date="2016-05" db="EMBL/GenBank/DDBJ databases">
        <authorList>
            <person name="Lavstsen T."/>
            <person name="Jespersen J.S."/>
        </authorList>
    </citation>
    <scope>NUCLEOTIDE SEQUENCE</scope>
    <source>
        <strain evidence="2">PFRJS10</strain>
    </source>
</reference>
<accession>A0A2C8AMC1</accession>
<reference evidence="3 4" key="2">
    <citation type="submission" date="2016-09" db="EMBL/GenBank/DDBJ databases">
        <authorList>
            <person name="Laine KS P."/>
        </authorList>
    </citation>
    <scope>NUCLEOTIDE SEQUENCE [LARGE SCALE GENOMIC DNA]</scope>
    <source>
        <strain evidence="3">PFRJS-23</strain>
    </source>
</reference>
<gene>
    <name evidence="2" type="ORF">PFR_JS10_2051</name>
    <name evidence="3" type="ORF">PFR_JS23_178</name>
</gene>
<dbReference type="Proteomes" id="UP000250080">
    <property type="component" value="Chromosome I"/>
</dbReference>
<sequence>MGSVLWVGGAGERCGACCGRAGHEGPLAGRGPRKPKNSGDDSGLPTQRRPHRASPSPMVAAQSPGGRCRPAEWSHVPFRRAGHHRPWPTLLLFYGTCGADTPLSLELQICDFWLHAGVHRPGGRLHRESGLSTALSTGSVDNFGVGRGRPVHGPPCAAKWVVLRLRSRRALRIGSSSSKPSVSSKPAAPLEPSVPPEPPVPPGPSVPSKPAVPPESPPGIPCPSGIPPGPSVPSKPAAPLEPSVPGTPCLAETFTEWAVVRQ</sequence>
<organism evidence="2">
    <name type="scientific">Propionibacterium freudenreichii</name>
    <dbReference type="NCBI Taxonomy" id="1744"/>
    <lineage>
        <taxon>Bacteria</taxon>
        <taxon>Bacillati</taxon>
        <taxon>Actinomycetota</taxon>
        <taxon>Actinomycetes</taxon>
        <taxon>Propionibacteriales</taxon>
        <taxon>Propionibacteriaceae</taxon>
        <taxon>Propionibacterium</taxon>
    </lineage>
</organism>